<accession>A0A9Q3P7J8</accession>
<dbReference type="EMBL" id="AVOT02057704">
    <property type="protein sequence ID" value="MBW0551763.1"/>
    <property type="molecule type" value="Genomic_DNA"/>
</dbReference>
<gene>
    <name evidence="2" type="ORF">O181_091478</name>
</gene>
<evidence type="ECO:0000313" key="2">
    <source>
        <dbReference type="EMBL" id="MBW0551763.1"/>
    </source>
</evidence>
<organism evidence="2 3">
    <name type="scientific">Austropuccinia psidii MF-1</name>
    <dbReference type="NCBI Taxonomy" id="1389203"/>
    <lineage>
        <taxon>Eukaryota</taxon>
        <taxon>Fungi</taxon>
        <taxon>Dikarya</taxon>
        <taxon>Basidiomycota</taxon>
        <taxon>Pucciniomycotina</taxon>
        <taxon>Pucciniomycetes</taxon>
        <taxon>Pucciniales</taxon>
        <taxon>Sphaerophragmiaceae</taxon>
        <taxon>Austropuccinia</taxon>
    </lineage>
</organism>
<evidence type="ECO:0000313" key="3">
    <source>
        <dbReference type="Proteomes" id="UP000765509"/>
    </source>
</evidence>
<evidence type="ECO:0000256" key="1">
    <source>
        <dbReference type="SAM" id="MobiDB-lite"/>
    </source>
</evidence>
<sequence length="273" mass="30131">MEYHSIHILIQNSLCHALYALSGVSPAFAPQQQPMLVMLSHKHTRNARSLFNPLDHAARGYPAQDAIARNPLWLTMMKVFPSENGHRDPKQADGNDSGQLALSLPVSICPPPLSGHHPMVTSLLDRSQVIIRPMKDGNGKRTFELGPIVTMSCHPFDSHDNNKTHQIPRNITHPFHICLTRKPHGTQWSEDLLDGKQPTFPLLILTFASSQLTLPPFVQSSQHNETPIPGLSPSSKPPEEILTSCPATPCSVIIIEDMPVGSAPPRLHHFSLV</sequence>
<feature type="region of interest" description="Disordered" evidence="1">
    <location>
        <begin position="219"/>
        <end position="240"/>
    </location>
</feature>
<name>A0A9Q3P7J8_9BASI</name>
<proteinExistence type="predicted"/>
<comment type="caution">
    <text evidence="2">The sequence shown here is derived from an EMBL/GenBank/DDBJ whole genome shotgun (WGS) entry which is preliminary data.</text>
</comment>
<reference evidence="2" key="1">
    <citation type="submission" date="2021-03" db="EMBL/GenBank/DDBJ databases">
        <title>Draft genome sequence of rust myrtle Austropuccinia psidii MF-1, a brazilian biotype.</title>
        <authorList>
            <person name="Quecine M.C."/>
            <person name="Pachon D.M.R."/>
            <person name="Bonatelli M.L."/>
            <person name="Correr F.H."/>
            <person name="Franceschini L.M."/>
            <person name="Leite T.F."/>
            <person name="Margarido G.R.A."/>
            <person name="Almeida C.A."/>
            <person name="Ferrarezi J.A."/>
            <person name="Labate C.A."/>
        </authorList>
    </citation>
    <scope>NUCLEOTIDE SEQUENCE</scope>
    <source>
        <strain evidence="2">MF-1</strain>
    </source>
</reference>
<dbReference type="Proteomes" id="UP000765509">
    <property type="component" value="Unassembled WGS sequence"/>
</dbReference>
<keyword evidence="3" id="KW-1185">Reference proteome</keyword>
<protein>
    <submittedName>
        <fullName evidence="2">Uncharacterized protein</fullName>
    </submittedName>
</protein>
<dbReference type="AlphaFoldDB" id="A0A9Q3P7J8"/>